<keyword evidence="1" id="KW-0812">Transmembrane</keyword>
<feature type="domain" description="Protein kinase" evidence="2">
    <location>
        <begin position="21"/>
        <end position="388"/>
    </location>
</feature>
<evidence type="ECO:0000313" key="3">
    <source>
        <dbReference type="EMBL" id="ADU21199.1"/>
    </source>
</evidence>
<dbReference type="InterPro" id="IPR008271">
    <property type="entry name" value="Ser/Thr_kinase_AS"/>
</dbReference>
<evidence type="ECO:0000313" key="4">
    <source>
        <dbReference type="Proteomes" id="UP000006919"/>
    </source>
</evidence>
<dbReference type="HOGENOM" id="CLU_428180_0_0_9"/>
<dbReference type="GO" id="GO:0005524">
    <property type="term" value="F:ATP binding"/>
    <property type="evidence" value="ECO:0007669"/>
    <property type="project" value="InterPro"/>
</dbReference>
<dbReference type="InterPro" id="IPR011009">
    <property type="entry name" value="Kinase-like_dom_sf"/>
</dbReference>
<keyword evidence="3" id="KW-0723">Serine/threonine-protein kinase</keyword>
<dbReference type="GO" id="GO:0004674">
    <property type="term" value="F:protein serine/threonine kinase activity"/>
    <property type="evidence" value="ECO:0007669"/>
    <property type="project" value="UniProtKB-KW"/>
</dbReference>
<sequence>MQIHGTKFTYTIDTSYEDLYRYGDGFIARGTESIVYKGIRAAEGISSENIRMSCVLKFKRRGINDRILRRFKSKDLKIFNDLQGCRSVVRIYDLIEDLGDFSIRFEHVAEGEEEFYIDRHGFFCVVEEFIEGKTLEEFCLEYGEFPLVMRTKTAVTGYDDYSDENKERTRKYVTDNDFCLRFQSVIYNFAVKLCDVLDYMHRNRILHMDIKPDNIMITNAGDEVVLIDFGRASYMDYGKDYVTVQFGGESAEEYGTVGYAAPEAYNPVMVPHAHFTSENMNGELENGCRLTVESDIFSLGATLWECMNIFVLYMNNTEYRKKFSNGYHYQRFFDTPAMLNEDAYCNRDLSLASVHFYEKLEQIIKKATRSRTHDYYDKDNKNYYHDYASLRDDIIDAKERSPAVLRTDDIKVRNSFTVSAVFMGLLTTLLCFLGFLYFFGGYFAEKKIDTIMESYQVSKHDALRKAAKEQMKATDPEGRKGIYEKIYDFYYNENDGADTKGMSAEEAEDLAQLLDLIPDKRYSREKFDELLGNTDRQVLMVFSEYAAAADLDIKDDSECISYEILEKIYESRQPRYANDCYEVLVKYGDRNEYRNLLVYLAKQLNTDEKIDKIVEQQESDEPDAIVRRAVRDNLESFEE</sequence>
<dbReference type="KEGG" id="ral:Rumal_0651"/>
<dbReference type="PANTHER" id="PTHR44167:SF24">
    <property type="entry name" value="SERINE_THREONINE-PROTEIN KINASE CHK2"/>
    <property type="match status" value="1"/>
</dbReference>
<evidence type="ECO:0000259" key="2">
    <source>
        <dbReference type="PROSITE" id="PS50011"/>
    </source>
</evidence>
<accession>E6UHF4</accession>
<keyword evidence="1" id="KW-1133">Transmembrane helix</keyword>
<dbReference type="SUPFAM" id="SSF56112">
    <property type="entry name" value="Protein kinase-like (PK-like)"/>
    <property type="match status" value="1"/>
</dbReference>
<dbReference type="Pfam" id="PF00069">
    <property type="entry name" value="Pkinase"/>
    <property type="match status" value="1"/>
</dbReference>
<feature type="transmembrane region" description="Helical" evidence="1">
    <location>
        <begin position="416"/>
        <end position="439"/>
    </location>
</feature>
<dbReference type="Proteomes" id="UP000006919">
    <property type="component" value="Chromosome"/>
</dbReference>
<gene>
    <name evidence="3" type="ordered locus">Rumal_0651</name>
</gene>
<dbReference type="PROSITE" id="PS00108">
    <property type="entry name" value="PROTEIN_KINASE_ST"/>
    <property type="match status" value="1"/>
</dbReference>
<dbReference type="AlphaFoldDB" id="E6UHF4"/>
<dbReference type="PROSITE" id="PS50011">
    <property type="entry name" value="PROTEIN_KINASE_DOM"/>
    <property type="match status" value="1"/>
</dbReference>
<dbReference type="InterPro" id="IPR000719">
    <property type="entry name" value="Prot_kinase_dom"/>
</dbReference>
<dbReference type="GO" id="GO:0005737">
    <property type="term" value="C:cytoplasm"/>
    <property type="evidence" value="ECO:0007669"/>
    <property type="project" value="TreeGrafter"/>
</dbReference>
<dbReference type="EMBL" id="CP002403">
    <property type="protein sequence ID" value="ADU21199.1"/>
    <property type="molecule type" value="Genomic_DNA"/>
</dbReference>
<proteinExistence type="predicted"/>
<dbReference type="STRING" id="697329.Rumal_0651"/>
<dbReference type="OrthoDB" id="9788659at2"/>
<evidence type="ECO:0000256" key="1">
    <source>
        <dbReference type="SAM" id="Phobius"/>
    </source>
</evidence>
<reference evidence="3 4" key="1">
    <citation type="journal article" date="2011" name="J. Bacteriol.">
        <title>Complete genome of the cellulolytic ruminal bacterium Ruminococcus albus 7.</title>
        <authorList>
            <person name="Suen G."/>
            <person name="Stevenson D.M."/>
            <person name="Bruce D.C."/>
            <person name="Chertkov O."/>
            <person name="Copeland A."/>
            <person name="Cheng J.F."/>
            <person name="Detter C."/>
            <person name="Detter J.C."/>
            <person name="Goodwin L.A."/>
            <person name="Han C.S."/>
            <person name="Hauser L.J."/>
            <person name="Ivanova N.N."/>
            <person name="Kyrpides N.C."/>
            <person name="Land M.L."/>
            <person name="Lapidus A."/>
            <person name="Lucas S."/>
            <person name="Ovchinnikova G."/>
            <person name="Pitluck S."/>
            <person name="Tapia R."/>
            <person name="Woyke T."/>
            <person name="Boyum J."/>
            <person name="Mead D."/>
            <person name="Weimer P.J."/>
        </authorList>
    </citation>
    <scope>NUCLEOTIDE SEQUENCE [LARGE SCALE GENOMIC DNA]</scope>
    <source>
        <strain evidence="4">ATCC 27210 / DSM 20455 / JCM 14654 / NCDO 2250 / 7</strain>
    </source>
</reference>
<dbReference type="PANTHER" id="PTHR44167">
    <property type="entry name" value="OVARIAN-SPECIFIC SERINE/THREONINE-PROTEIN KINASE LOK-RELATED"/>
    <property type="match status" value="1"/>
</dbReference>
<organism evidence="3 4">
    <name type="scientific">Ruminococcus albus (strain ATCC 27210 / DSM 20455 / JCM 14654 / NCDO 2250 / 7)</name>
    <dbReference type="NCBI Taxonomy" id="697329"/>
    <lineage>
        <taxon>Bacteria</taxon>
        <taxon>Bacillati</taxon>
        <taxon>Bacillota</taxon>
        <taxon>Clostridia</taxon>
        <taxon>Eubacteriales</taxon>
        <taxon>Oscillospiraceae</taxon>
        <taxon>Ruminococcus</taxon>
    </lineage>
</organism>
<dbReference type="Gene3D" id="1.10.510.10">
    <property type="entry name" value="Transferase(Phosphotransferase) domain 1"/>
    <property type="match status" value="1"/>
</dbReference>
<keyword evidence="3" id="KW-0808">Transferase</keyword>
<dbReference type="RefSeq" id="WP_013497390.1">
    <property type="nucleotide sequence ID" value="NC_014833.1"/>
</dbReference>
<protein>
    <submittedName>
        <fullName evidence="3">Serine/threonine protein kinase</fullName>
    </submittedName>
</protein>
<dbReference type="eggNOG" id="COG0515">
    <property type="taxonomic scope" value="Bacteria"/>
</dbReference>
<keyword evidence="3" id="KW-0418">Kinase</keyword>
<dbReference type="SMART" id="SM00220">
    <property type="entry name" value="S_TKc"/>
    <property type="match status" value="1"/>
</dbReference>
<keyword evidence="1" id="KW-0472">Membrane</keyword>
<name>E6UHF4_RUMA7</name>